<proteinExistence type="predicted"/>
<keyword evidence="2" id="KW-1185">Reference proteome</keyword>
<sequence length="178" mass="20446">MHTIRNAWDIVSSKTISNCYKKCGLNIADEADNLTKEIITNEEERMDETFLRYVSIDDNLQTSGEKSDSEIARDIINSKVMSNQEVEESVSEDEEIAVPNLPSSIDVRKALDILRYTLERRGDKEHFLLCFDKNGRVTIFIVVAPKRPYPDIRRTSPVVRNWFQSNSAQNNFIGNLCQ</sequence>
<accession>A0A4Y2NXJ8</accession>
<dbReference type="AlphaFoldDB" id="A0A4Y2NXJ8"/>
<name>A0A4Y2NXJ8_ARAVE</name>
<organism evidence="1 2">
    <name type="scientific">Araneus ventricosus</name>
    <name type="common">Orbweaver spider</name>
    <name type="synonym">Epeira ventricosa</name>
    <dbReference type="NCBI Taxonomy" id="182803"/>
    <lineage>
        <taxon>Eukaryota</taxon>
        <taxon>Metazoa</taxon>
        <taxon>Ecdysozoa</taxon>
        <taxon>Arthropoda</taxon>
        <taxon>Chelicerata</taxon>
        <taxon>Arachnida</taxon>
        <taxon>Araneae</taxon>
        <taxon>Araneomorphae</taxon>
        <taxon>Entelegynae</taxon>
        <taxon>Araneoidea</taxon>
        <taxon>Araneidae</taxon>
        <taxon>Araneus</taxon>
    </lineage>
</organism>
<evidence type="ECO:0000313" key="2">
    <source>
        <dbReference type="Proteomes" id="UP000499080"/>
    </source>
</evidence>
<dbReference type="EMBL" id="BGPR01009995">
    <property type="protein sequence ID" value="GBN43633.1"/>
    <property type="molecule type" value="Genomic_DNA"/>
</dbReference>
<protein>
    <recommendedName>
        <fullName evidence="3">DDE-1 domain-containing protein</fullName>
    </recommendedName>
</protein>
<evidence type="ECO:0000313" key="1">
    <source>
        <dbReference type="EMBL" id="GBN43633.1"/>
    </source>
</evidence>
<dbReference type="OrthoDB" id="9909311at2759"/>
<reference evidence="1 2" key="1">
    <citation type="journal article" date="2019" name="Sci. Rep.">
        <title>Orb-weaving spider Araneus ventricosus genome elucidates the spidroin gene catalogue.</title>
        <authorList>
            <person name="Kono N."/>
            <person name="Nakamura H."/>
            <person name="Ohtoshi R."/>
            <person name="Moran D.A.P."/>
            <person name="Shinohara A."/>
            <person name="Yoshida Y."/>
            <person name="Fujiwara M."/>
            <person name="Mori M."/>
            <person name="Tomita M."/>
            <person name="Arakawa K."/>
        </authorList>
    </citation>
    <scope>NUCLEOTIDE SEQUENCE [LARGE SCALE GENOMIC DNA]</scope>
</reference>
<evidence type="ECO:0008006" key="3">
    <source>
        <dbReference type="Google" id="ProtNLM"/>
    </source>
</evidence>
<comment type="caution">
    <text evidence="1">The sequence shown here is derived from an EMBL/GenBank/DDBJ whole genome shotgun (WGS) entry which is preliminary data.</text>
</comment>
<gene>
    <name evidence="1" type="ORF">AVEN_213824_1</name>
</gene>
<dbReference type="Proteomes" id="UP000499080">
    <property type="component" value="Unassembled WGS sequence"/>
</dbReference>